<dbReference type="SUPFAM" id="SSF51182">
    <property type="entry name" value="RmlC-like cupins"/>
    <property type="match status" value="1"/>
</dbReference>
<dbReference type="EnsemblBacteria" id="CAC11282">
    <property type="protein sequence ID" value="CAC11282"/>
    <property type="gene ID" value="CAC11282"/>
</dbReference>
<evidence type="ECO:0000313" key="3">
    <source>
        <dbReference type="Proteomes" id="UP000001024"/>
    </source>
</evidence>
<name>Q9HLU0_THEAC</name>
<dbReference type="InterPro" id="IPR013096">
    <property type="entry name" value="Cupin_2"/>
</dbReference>
<dbReference type="AlphaFoldDB" id="Q9HLU0"/>
<proteinExistence type="predicted"/>
<dbReference type="eggNOG" id="arCOG02994">
    <property type="taxonomic scope" value="Archaea"/>
</dbReference>
<dbReference type="Pfam" id="PF07883">
    <property type="entry name" value="Cupin_2"/>
    <property type="match status" value="1"/>
</dbReference>
<evidence type="ECO:0000313" key="2">
    <source>
        <dbReference type="EMBL" id="CAC11282.1"/>
    </source>
</evidence>
<dbReference type="InParanoid" id="Q9HLU0"/>
<sequence>MAGSYYMEKVVEKSGFVHHSNDAEDMPMDGGATIRWLITHRDGAENYSMRLITVKKGKSTPHHHHDYEHEIFIISGRVRVQLDGKMYVAKADDFIFIPPNVEHGMDAEEDTRMICVVPIKAAKMILGE</sequence>
<feature type="domain" description="Cupin type-2" evidence="1">
    <location>
        <begin position="51"/>
        <end position="116"/>
    </location>
</feature>
<dbReference type="PANTHER" id="PTHR37694:SF1">
    <property type="entry name" value="SLR8022 PROTEIN"/>
    <property type="match status" value="1"/>
</dbReference>
<accession>Q9HLU0</accession>
<keyword evidence="3" id="KW-1185">Reference proteome</keyword>
<dbReference type="STRING" id="273075.gene:9571349"/>
<dbReference type="EMBL" id="AL445063">
    <property type="protein sequence ID" value="CAC11282.1"/>
    <property type="molecule type" value="Genomic_DNA"/>
</dbReference>
<dbReference type="Gene3D" id="2.60.120.10">
    <property type="entry name" value="Jelly Rolls"/>
    <property type="match status" value="1"/>
</dbReference>
<organism evidence="2 3">
    <name type="scientific">Thermoplasma acidophilum (strain ATCC 25905 / DSM 1728 / JCM 9062 / NBRC 15155 / AMRC-C165)</name>
    <dbReference type="NCBI Taxonomy" id="273075"/>
    <lineage>
        <taxon>Archaea</taxon>
        <taxon>Methanobacteriati</taxon>
        <taxon>Thermoplasmatota</taxon>
        <taxon>Thermoplasmata</taxon>
        <taxon>Thermoplasmatales</taxon>
        <taxon>Thermoplasmataceae</taxon>
        <taxon>Thermoplasma</taxon>
    </lineage>
</organism>
<dbReference type="PANTHER" id="PTHR37694">
    <property type="entry name" value="SLR8022 PROTEIN"/>
    <property type="match status" value="1"/>
</dbReference>
<dbReference type="Proteomes" id="UP000001024">
    <property type="component" value="Chromosome"/>
</dbReference>
<dbReference type="KEGG" id="tac:Ta0135"/>
<dbReference type="InterPro" id="IPR011051">
    <property type="entry name" value="RmlC_Cupin_sf"/>
</dbReference>
<evidence type="ECO:0000259" key="1">
    <source>
        <dbReference type="Pfam" id="PF07883"/>
    </source>
</evidence>
<dbReference type="HOGENOM" id="CLU_116722_4_1_2"/>
<gene>
    <name evidence="2" type="ordered locus">Ta0135</name>
</gene>
<dbReference type="PaxDb" id="273075-Ta0135"/>
<protein>
    <recommendedName>
        <fullName evidence="1">Cupin type-2 domain-containing protein</fullName>
    </recommendedName>
</protein>
<dbReference type="CDD" id="cd02222">
    <property type="entry name" value="cupin_TM1459-like"/>
    <property type="match status" value="1"/>
</dbReference>
<reference evidence="2 3" key="1">
    <citation type="journal article" date="2000" name="Nature">
        <title>The genome sequence of the thermoacidophilic scavenger Thermoplasma acidophilum.</title>
        <authorList>
            <person name="Ruepp A."/>
            <person name="Graml W."/>
            <person name="Santos-Martinez M.L."/>
            <person name="Koretke K.K."/>
            <person name="Volker C."/>
            <person name="Mewes H.W."/>
            <person name="Frishman D."/>
            <person name="Stocker S."/>
            <person name="Lupas A.N."/>
            <person name="Baumeister W."/>
        </authorList>
    </citation>
    <scope>NUCLEOTIDE SEQUENCE [LARGE SCALE GENOMIC DNA]</scope>
    <source>
        <strain evidence="3">ATCC 25905 / DSM 1728 / JCM 9062 / NBRC 15155 / AMRC-C165</strain>
    </source>
</reference>
<dbReference type="InterPro" id="IPR014710">
    <property type="entry name" value="RmlC-like_jellyroll"/>
</dbReference>